<evidence type="ECO:0000256" key="2">
    <source>
        <dbReference type="SAM" id="SignalP"/>
    </source>
</evidence>
<dbReference type="PANTHER" id="PTHR36919">
    <property type="entry name" value="BLR1215 PROTEIN"/>
    <property type="match status" value="1"/>
</dbReference>
<dbReference type="RefSeq" id="WP_215341926.1">
    <property type="nucleotide sequence ID" value="NZ_JAGSGD010000001.1"/>
</dbReference>
<feature type="domain" description="DUF2147" evidence="3">
    <location>
        <begin position="29"/>
        <end position="145"/>
    </location>
</feature>
<name>A0A941D6J9_9CAUL</name>
<evidence type="ECO:0000259" key="3">
    <source>
        <dbReference type="Pfam" id="PF09917"/>
    </source>
</evidence>
<feature type="region of interest" description="Disordered" evidence="1">
    <location>
        <begin position="61"/>
        <end position="81"/>
    </location>
</feature>
<dbReference type="InterPro" id="IPR019223">
    <property type="entry name" value="DUF2147"/>
</dbReference>
<dbReference type="Gene3D" id="2.40.128.520">
    <property type="match status" value="1"/>
</dbReference>
<evidence type="ECO:0000256" key="1">
    <source>
        <dbReference type="SAM" id="MobiDB-lite"/>
    </source>
</evidence>
<dbReference type="AlphaFoldDB" id="A0A941D6J9"/>
<organism evidence="4 5">
    <name type="scientific">Phenylobacterium glaciei</name>
    <dbReference type="NCBI Taxonomy" id="2803784"/>
    <lineage>
        <taxon>Bacteria</taxon>
        <taxon>Pseudomonadati</taxon>
        <taxon>Pseudomonadota</taxon>
        <taxon>Alphaproteobacteria</taxon>
        <taxon>Caulobacterales</taxon>
        <taxon>Caulobacteraceae</taxon>
        <taxon>Phenylobacterium</taxon>
    </lineage>
</organism>
<sequence length="145" mass="14950">MMKLAYLAPAAAIALLTATAAQAADPVLGDWMTVSGSAKVRIAPCAADAAKACGTIVWMKNPKDKAGGPQKDTNNPDPALRTRPVVGLQLIRDFKPAGPGKWAGGKIYDPGSGKTYGSKLSANANGSLKVEGCIGPICQAQTWTR</sequence>
<proteinExistence type="predicted"/>
<keyword evidence="5" id="KW-1185">Reference proteome</keyword>
<feature type="signal peptide" evidence="2">
    <location>
        <begin position="1"/>
        <end position="23"/>
    </location>
</feature>
<accession>A0A941D6J9</accession>
<feature type="chain" id="PRO_5037705265" evidence="2">
    <location>
        <begin position="24"/>
        <end position="145"/>
    </location>
</feature>
<dbReference type="PANTHER" id="PTHR36919:SF2">
    <property type="entry name" value="BLL6627 PROTEIN"/>
    <property type="match status" value="1"/>
</dbReference>
<comment type="caution">
    <text evidence="4">The sequence shown here is derived from an EMBL/GenBank/DDBJ whole genome shotgun (WGS) entry which is preliminary data.</text>
</comment>
<evidence type="ECO:0000313" key="5">
    <source>
        <dbReference type="Proteomes" id="UP000622580"/>
    </source>
</evidence>
<dbReference type="Pfam" id="PF09917">
    <property type="entry name" value="DUF2147"/>
    <property type="match status" value="1"/>
</dbReference>
<dbReference type="EMBL" id="JAGSGD010000001">
    <property type="protein sequence ID" value="MBR7621068.1"/>
    <property type="molecule type" value="Genomic_DNA"/>
</dbReference>
<keyword evidence="2" id="KW-0732">Signal</keyword>
<protein>
    <submittedName>
        <fullName evidence="4">DUF2147 domain-containing protein</fullName>
    </submittedName>
</protein>
<dbReference type="Proteomes" id="UP000622580">
    <property type="component" value="Unassembled WGS sequence"/>
</dbReference>
<gene>
    <name evidence="4" type="ORF">JKL49_16870</name>
</gene>
<reference evidence="4" key="1">
    <citation type="submission" date="2021-04" db="EMBL/GenBank/DDBJ databases">
        <title>Draft genome assembly of strain Phenylobacterium sp. 20VBR1 using MiniION and Illumina platforms.</title>
        <authorList>
            <person name="Thomas F.A."/>
            <person name="Krishnan K.P."/>
            <person name="Sinha R.K."/>
        </authorList>
    </citation>
    <scope>NUCLEOTIDE SEQUENCE</scope>
    <source>
        <strain evidence="4">20VBR1</strain>
    </source>
</reference>
<evidence type="ECO:0000313" key="4">
    <source>
        <dbReference type="EMBL" id="MBR7621068.1"/>
    </source>
</evidence>